<sequence>MAMIKSNGVRFGCDDAGAGPVVVLVHAGCADRRMWEHQVTALSGRHRVIRYDWRGHGESADAVGDFAHHEDLLALLDSLEVQQAALVGCSDGGKIVLDAALTAPERVSSLTLVAAGLSGHTWPSSMLDLYRERVHSVIGLDRLRRYRAGAAGAVETADLDAHAAAETEFLVAGPGRSRADLAPEVWRLALDMDRLVNERMWTVPQAPGRPPTSPAKERLAEVGVPALVVIGSADVPEIQAASDLLAEGIKGARKVVLPDTGHLPPLERPEEFNAALIDFLDGSVT</sequence>
<protein>
    <submittedName>
        <fullName evidence="3">Alpha/beta hydrolase</fullName>
    </submittedName>
</protein>
<evidence type="ECO:0000256" key="1">
    <source>
        <dbReference type="ARBA" id="ARBA00022801"/>
    </source>
</evidence>
<reference evidence="3 4" key="1">
    <citation type="submission" date="2020-06" db="EMBL/GenBank/DDBJ databases">
        <title>Actinomadura xiongansis sp. nov., isolated from soil of Baiyangdian.</title>
        <authorList>
            <person name="Zhang X."/>
        </authorList>
    </citation>
    <scope>NUCLEOTIDE SEQUENCE [LARGE SCALE GENOMIC DNA]</scope>
    <source>
        <strain evidence="3 4">HBUM206468</strain>
    </source>
</reference>
<feature type="domain" description="AB hydrolase-1" evidence="2">
    <location>
        <begin position="20"/>
        <end position="269"/>
    </location>
</feature>
<accession>A0ABR7LVB4</accession>
<comment type="caution">
    <text evidence="3">The sequence shown here is derived from an EMBL/GenBank/DDBJ whole genome shotgun (WGS) entry which is preliminary data.</text>
</comment>
<dbReference type="EMBL" id="JABVEC010000020">
    <property type="protein sequence ID" value="MBC6468701.1"/>
    <property type="molecule type" value="Genomic_DNA"/>
</dbReference>
<evidence type="ECO:0000259" key="2">
    <source>
        <dbReference type="Pfam" id="PF00561"/>
    </source>
</evidence>
<dbReference type="Proteomes" id="UP000805614">
    <property type="component" value="Unassembled WGS sequence"/>
</dbReference>
<dbReference type="InterPro" id="IPR000639">
    <property type="entry name" value="Epox_hydrolase-like"/>
</dbReference>
<dbReference type="InterPro" id="IPR029058">
    <property type="entry name" value="AB_hydrolase_fold"/>
</dbReference>
<dbReference type="SUPFAM" id="SSF53474">
    <property type="entry name" value="alpha/beta-Hydrolases"/>
    <property type="match status" value="1"/>
</dbReference>
<keyword evidence="4" id="KW-1185">Reference proteome</keyword>
<evidence type="ECO:0000313" key="3">
    <source>
        <dbReference type="EMBL" id="MBC6468701.1"/>
    </source>
</evidence>
<dbReference type="Pfam" id="PF00561">
    <property type="entry name" value="Abhydrolase_1"/>
    <property type="match status" value="1"/>
</dbReference>
<evidence type="ECO:0000313" key="4">
    <source>
        <dbReference type="Proteomes" id="UP000805614"/>
    </source>
</evidence>
<proteinExistence type="predicted"/>
<dbReference type="PRINTS" id="PR00111">
    <property type="entry name" value="ABHYDROLASE"/>
</dbReference>
<dbReference type="InterPro" id="IPR000073">
    <property type="entry name" value="AB_hydrolase_1"/>
</dbReference>
<dbReference type="PANTHER" id="PTHR43798:SF31">
    <property type="entry name" value="AB HYDROLASE SUPERFAMILY PROTEIN YCLE"/>
    <property type="match status" value="1"/>
</dbReference>
<dbReference type="Gene3D" id="3.40.50.1820">
    <property type="entry name" value="alpha/beta hydrolase"/>
    <property type="match status" value="1"/>
</dbReference>
<dbReference type="InterPro" id="IPR050266">
    <property type="entry name" value="AB_hydrolase_sf"/>
</dbReference>
<keyword evidence="1 3" id="KW-0378">Hydrolase</keyword>
<dbReference type="RefSeq" id="WP_187245741.1">
    <property type="nucleotide sequence ID" value="NZ_BAAAOK010000001.1"/>
</dbReference>
<name>A0ABR7LVB4_9ACTN</name>
<dbReference type="GO" id="GO:0016787">
    <property type="term" value="F:hydrolase activity"/>
    <property type="evidence" value="ECO:0007669"/>
    <property type="project" value="UniProtKB-KW"/>
</dbReference>
<organism evidence="3 4">
    <name type="scientific">Actinomadura alba</name>
    <dbReference type="NCBI Taxonomy" id="406431"/>
    <lineage>
        <taxon>Bacteria</taxon>
        <taxon>Bacillati</taxon>
        <taxon>Actinomycetota</taxon>
        <taxon>Actinomycetes</taxon>
        <taxon>Streptosporangiales</taxon>
        <taxon>Thermomonosporaceae</taxon>
        <taxon>Actinomadura</taxon>
    </lineage>
</organism>
<dbReference type="PANTHER" id="PTHR43798">
    <property type="entry name" value="MONOACYLGLYCEROL LIPASE"/>
    <property type="match status" value="1"/>
</dbReference>
<gene>
    <name evidence="3" type="ORF">HKK74_24860</name>
</gene>
<dbReference type="PRINTS" id="PR00412">
    <property type="entry name" value="EPOXHYDRLASE"/>
</dbReference>